<organism evidence="3 4">
    <name type="scientific">Caulobacter phage CcrBL9</name>
    <dbReference type="NCBI Taxonomy" id="2283270"/>
    <lineage>
        <taxon>Viruses</taxon>
        <taxon>Duplodnaviria</taxon>
        <taxon>Heunggongvirae</taxon>
        <taxon>Uroviricota</taxon>
        <taxon>Caudoviricetes</taxon>
        <taxon>Jeanschmidtviridae</taxon>
        <taxon>Bertelyvirus</taxon>
        <taxon>Bertelyvirus BL9</taxon>
    </lineage>
</organism>
<protein>
    <submittedName>
        <fullName evidence="3">Putative tail protein</fullName>
    </submittedName>
</protein>
<feature type="domain" description="Rcc01698-like C-terminal" evidence="2">
    <location>
        <begin position="943"/>
        <end position="1027"/>
    </location>
</feature>
<dbReference type="Pfam" id="PF13550">
    <property type="entry name" value="Phage-tail_3"/>
    <property type="match status" value="1"/>
</dbReference>
<evidence type="ECO:0000259" key="1">
    <source>
        <dbReference type="Pfam" id="PF13550"/>
    </source>
</evidence>
<reference evidence="4" key="1">
    <citation type="submission" date="2018-07" db="EMBL/GenBank/DDBJ databases">
        <title>Giant CbK-like Caulobacter bacteriophages have genetically divergent genomes.</title>
        <authorList>
            <person name="Wilson K.M."/>
            <person name="Ely B."/>
        </authorList>
    </citation>
    <scope>NUCLEOTIDE SEQUENCE [LARGE SCALE GENOMIC DNA]</scope>
</reference>
<reference evidence="3 4" key="2">
    <citation type="submission" date="2018-09" db="EMBL/GenBank/DDBJ databases">
        <title>Giant CbK-like Caulobacter bacteriophages have genetically divergent genomes.</title>
        <authorList>
            <person name="Wilson K."/>
            <person name="Ely B."/>
        </authorList>
    </citation>
    <scope>NUCLEOTIDE SEQUENCE [LARGE SCALE GENOMIC DNA]</scope>
</reference>
<dbReference type="Pfam" id="PF23666">
    <property type="entry name" value="Rcc01698_C"/>
    <property type="match status" value="1"/>
</dbReference>
<accession>A0A385EBD4</accession>
<feature type="domain" description="Tip attachment protein J" evidence="1">
    <location>
        <begin position="652"/>
        <end position="824"/>
    </location>
</feature>
<dbReference type="EMBL" id="MH588546">
    <property type="protein sequence ID" value="AXQ69194.1"/>
    <property type="molecule type" value="Genomic_DNA"/>
</dbReference>
<proteinExistence type="predicted"/>
<evidence type="ECO:0000313" key="4">
    <source>
        <dbReference type="Proteomes" id="UP000259421"/>
    </source>
</evidence>
<dbReference type="InterPro" id="IPR056490">
    <property type="entry name" value="Rcc01698_C"/>
</dbReference>
<keyword evidence="4" id="KW-1185">Reference proteome</keyword>
<dbReference type="InterPro" id="IPR032876">
    <property type="entry name" value="J_dom"/>
</dbReference>
<evidence type="ECO:0000313" key="3">
    <source>
        <dbReference type="EMBL" id="AXQ69194.1"/>
    </source>
</evidence>
<dbReference type="Proteomes" id="UP000259421">
    <property type="component" value="Segment"/>
</dbReference>
<sequence length="1201" mass="132450">MAQAAAFAATQALKIGISYLFPSDGPRLKDLKLTASTYGAAIPWVFGMMRVPGNMIWAKPIREKKKKKFAGKGGFYNQYTYFGTFAMALCKGPVKSILRIWADNKIIYDATAGTPRKEGTLPSGTLKQYIRTLALEAGAQITSSKYKMRFYTGSETQVPDSTMDAHLGVGNAPAFRGTAYILFDDIPLADFGNRIPQITAEVFIGELNETVIVENLYEADGDTPLATDYSVTDAAFDWTRNYGYLRYGTSVTQVNLRTYHAVKAFSTSEFLFPGGAEIAKLHACGQDSFVYATYGPDGPTMPLARLDPYSLQMVASHTVDKPLEVSTATDSTAIEHVIAISEAGAYTVMKATDLSVEGTGQIGPGPHAGNFKVCARDPDVTTKSTFYVFHKEDDATLKLVRINGAGQNVVDTLVGTGMEVGGAFWDTVIPGVVLFWKSGGQAYISKWGEDRGAEVWRASIPGYPERFDAQTRINGQLFCWEYGSALFGVDTSDGQFKDQIVDPATGEENANVGKVDWNDYMVRYPDVEAAWLSSGTSVAGSREGFAQWHYENYGKNEGRTLTYIGQGQGQGFPLPEAFEGEHAVLQAFSPQQGLLVALGGIDGIVRVNTISSGVSVATVLERLFLEAGLTSAQMDLNTLYQIPIRGYGWANGTDIKSIVDELGRLYLFDISERQGVMTAIPRSPDNEFGPSTQTIPQNALGSSSPDAVDFWQETRLQEVDLPAQVSLTYMNWDQDYETGVVRSKRITNPTPTMFSRQQVNLEMNMVMSPTEAKIVVNKILYSQWGERTKHTSTLPWALLDLDPSDIVTVEFNDGRSYIERVHRLEFGADYHMAFESYGQDSGAYENWEEITTADGGDGKTPAVLDDAPRTAIPFILNTPLLRDGDDTNGAMSRYYVGVGNGYPGAYQGAGLFKSSNLLDYTQIDGGDNDVEWATVVGKLPVPHAGPFSMDWQTRLRLVPAVPWFELESITDSELWQGLNPVIIGDEVIQFRDAIENDDGTWTIWNLLRGRRGTQYACDNHVNGERFIFLNDATISQQAEVLNARGQARYFKAVAQDRTLQETTATTILYEPRDLMPYAPTDIRREFATDNSLDITWARRTRYGGGMIDGTGEVPLGERYERYEVYVLPAPFSGDLSRGAEPVGYTRKFETIYPNVSYTPEMQTVDGFNRSTDTLHLVVYQLSDAVGRGFPGVRSILPTNPF</sequence>
<gene>
    <name evidence="3" type="ORF">CcrBL9_gp170</name>
</gene>
<name>A0A385EBD4_9CAUD</name>
<evidence type="ECO:0000259" key="2">
    <source>
        <dbReference type="Pfam" id="PF23666"/>
    </source>
</evidence>